<name>A0A4U3AD19_BACMY</name>
<dbReference type="AlphaFoldDB" id="A0A4U3AD19"/>
<dbReference type="Proteomes" id="UP000305524">
    <property type="component" value="Unassembled WGS sequence"/>
</dbReference>
<dbReference type="RefSeq" id="WP_137057380.1">
    <property type="nucleotide sequence ID" value="NZ_CP035962.1"/>
</dbReference>
<organism evidence="1 2">
    <name type="scientific">Bacillus mycoides</name>
    <dbReference type="NCBI Taxonomy" id="1405"/>
    <lineage>
        <taxon>Bacteria</taxon>
        <taxon>Bacillati</taxon>
        <taxon>Bacillota</taxon>
        <taxon>Bacilli</taxon>
        <taxon>Bacillales</taxon>
        <taxon>Bacillaceae</taxon>
        <taxon>Bacillus</taxon>
        <taxon>Bacillus cereus group</taxon>
    </lineage>
</organism>
<accession>A0A4U3AD19</accession>
<dbReference type="EMBL" id="SZOD01000160">
    <property type="protein sequence ID" value="TKI85835.1"/>
    <property type="molecule type" value="Genomic_DNA"/>
</dbReference>
<dbReference type="CDD" id="cd16413">
    <property type="entry name" value="DGQHR_domain"/>
    <property type="match status" value="1"/>
</dbReference>
<dbReference type="InterPro" id="IPR017642">
    <property type="entry name" value="DNA_S_mod_DndB"/>
</dbReference>
<dbReference type="Pfam" id="PF14072">
    <property type="entry name" value="DndB"/>
    <property type="match status" value="1"/>
</dbReference>
<evidence type="ECO:0000313" key="1">
    <source>
        <dbReference type="EMBL" id="TKI85835.1"/>
    </source>
</evidence>
<protein>
    <submittedName>
        <fullName evidence="1">DGQHR domain-containing protein</fullName>
    </submittedName>
</protein>
<sequence>MSKIVLKAIKTNQPIGDFYIAKINARELYEISTVDRLMIEMQSKENELFYKGIQREINESKVQSLEDYIESPDATFPNSIILNVDEQYVISKTSDSLVLRVTNNTFSVIDGQHRLESFREYTETDFELVVSIFIGLSIDEQARIFTIINSEQTKVNPSVQIFQELHDKVYTPRKMAATITTMFAKDIESPWVNKVKLLGIKDELSSEGIISLSAFVKPIIGYIYDDRKYHFVRTKILTGGYESIANLEVARGSISVFWKLYIQKNEAVMYKILFNYYKSISVILKKDWKSKESLLTKTTGYNALMLLFKDVFEQAELQQDFSIENFNYLLSGLKKMEGTINSKNYGTSGEKASNDLYKVFKSYLNL</sequence>
<dbReference type="InterPro" id="IPR017601">
    <property type="entry name" value="DGQHR-contain_dom"/>
</dbReference>
<gene>
    <name evidence="1" type="ORF">FC701_08690</name>
</gene>
<proteinExistence type="predicted"/>
<evidence type="ECO:0000313" key="2">
    <source>
        <dbReference type="Proteomes" id="UP000305524"/>
    </source>
</evidence>
<dbReference type="NCBIfam" id="TIGR03187">
    <property type="entry name" value="DGQHR"/>
    <property type="match status" value="1"/>
</dbReference>
<reference evidence="1 2" key="1">
    <citation type="journal article" date="2019" name="Environ. Microbiol.">
        <title>An active ?-lactamase is a part of an orchestrated cell wall stress resistance network of Bacillus subtilis and related rhizosphere species.</title>
        <authorList>
            <person name="Bucher T."/>
            <person name="Keren-Paz A."/>
            <person name="Hausser J."/>
            <person name="Olender T."/>
            <person name="Cytryn E."/>
            <person name="Kolodkin-Gal I."/>
        </authorList>
    </citation>
    <scope>NUCLEOTIDE SEQUENCE [LARGE SCALE GENOMIC DNA]</scope>
    <source>
        <strain evidence="1 2">I186</strain>
    </source>
</reference>
<comment type="caution">
    <text evidence="1">The sequence shown here is derived from an EMBL/GenBank/DDBJ whole genome shotgun (WGS) entry which is preliminary data.</text>
</comment>